<keyword evidence="3 6" id="KW-0812">Transmembrane</keyword>
<feature type="transmembrane region" description="Helical" evidence="6">
    <location>
        <begin position="166"/>
        <end position="185"/>
    </location>
</feature>
<evidence type="ECO:0000256" key="1">
    <source>
        <dbReference type="ARBA" id="ARBA00004651"/>
    </source>
</evidence>
<evidence type="ECO:0000256" key="4">
    <source>
        <dbReference type="ARBA" id="ARBA00022989"/>
    </source>
</evidence>
<comment type="subcellular location">
    <subcellularLocation>
        <location evidence="1">Cell membrane</location>
        <topology evidence="1">Multi-pass membrane protein</topology>
    </subcellularLocation>
</comment>
<dbReference type="OrthoDB" id="9806889at2"/>
<dbReference type="Proteomes" id="UP000244037">
    <property type="component" value="Unassembled WGS sequence"/>
</dbReference>
<dbReference type="RefSeq" id="WP_108025906.1">
    <property type="nucleotide sequence ID" value="NZ_QAYC01000004.1"/>
</dbReference>
<evidence type="ECO:0000259" key="7">
    <source>
        <dbReference type="Pfam" id="PF00892"/>
    </source>
</evidence>
<feature type="transmembrane region" description="Helical" evidence="6">
    <location>
        <begin position="75"/>
        <end position="95"/>
    </location>
</feature>
<keyword evidence="9" id="KW-1185">Reference proteome</keyword>
<evidence type="ECO:0000256" key="6">
    <source>
        <dbReference type="SAM" id="Phobius"/>
    </source>
</evidence>
<comment type="caution">
    <text evidence="8">The sequence shown here is derived from an EMBL/GenBank/DDBJ whole genome shotgun (WGS) entry which is preliminary data.</text>
</comment>
<dbReference type="InterPro" id="IPR000620">
    <property type="entry name" value="EamA_dom"/>
</dbReference>
<feature type="transmembrane region" description="Helical" evidence="6">
    <location>
        <begin position="101"/>
        <end position="128"/>
    </location>
</feature>
<feature type="transmembrane region" description="Helical" evidence="6">
    <location>
        <begin position="140"/>
        <end position="160"/>
    </location>
</feature>
<protein>
    <submittedName>
        <fullName evidence="8">EamA-like transporter family protein</fullName>
    </submittedName>
</protein>
<dbReference type="EMBL" id="QAYC01000004">
    <property type="protein sequence ID" value="PTW50676.1"/>
    <property type="molecule type" value="Genomic_DNA"/>
</dbReference>
<name>A0A8E3ARA8_9RHOB</name>
<keyword evidence="2" id="KW-1003">Cell membrane</keyword>
<dbReference type="AlphaFoldDB" id="A0A8E3ARA8"/>
<dbReference type="SUPFAM" id="SSF103481">
    <property type="entry name" value="Multidrug resistance efflux transporter EmrE"/>
    <property type="match status" value="1"/>
</dbReference>
<keyword evidence="4 6" id="KW-1133">Transmembrane helix</keyword>
<dbReference type="GO" id="GO:0005886">
    <property type="term" value="C:plasma membrane"/>
    <property type="evidence" value="ECO:0007669"/>
    <property type="project" value="UniProtKB-SubCell"/>
</dbReference>
<reference evidence="8 9" key="1">
    <citation type="submission" date="2018-04" db="EMBL/GenBank/DDBJ databases">
        <title>Genomic Encyclopedia of Archaeal and Bacterial Type Strains, Phase II (KMG-II): from individual species to whole genera.</title>
        <authorList>
            <person name="Goeker M."/>
        </authorList>
    </citation>
    <scope>NUCLEOTIDE SEQUENCE [LARGE SCALE GENOMIC DNA]</scope>
    <source>
        <strain evidence="8 9">DSM 19783</strain>
    </source>
</reference>
<dbReference type="PANTHER" id="PTHR42920">
    <property type="entry name" value="OS03G0707200 PROTEIN-RELATED"/>
    <property type="match status" value="1"/>
</dbReference>
<evidence type="ECO:0000256" key="3">
    <source>
        <dbReference type="ARBA" id="ARBA00022692"/>
    </source>
</evidence>
<keyword evidence="5 6" id="KW-0472">Membrane</keyword>
<proteinExistence type="predicted"/>
<dbReference type="InterPro" id="IPR037185">
    <property type="entry name" value="EmrE-like"/>
</dbReference>
<evidence type="ECO:0000313" key="9">
    <source>
        <dbReference type="Proteomes" id="UP000244037"/>
    </source>
</evidence>
<evidence type="ECO:0000313" key="8">
    <source>
        <dbReference type="EMBL" id="PTW50676.1"/>
    </source>
</evidence>
<accession>A0A8E3ARA8</accession>
<gene>
    <name evidence="8" type="ORF">C8N38_104312</name>
</gene>
<evidence type="ECO:0000256" key="2">
    <source>
        <dbReference type="ARBA" id="ARBA00022475"/>
    </source>
</evidence>
<feature type="transmembrane region" description="Helical" evidence="6">
    <location>
        <begin position="44"/>
        <end position="63"/>
    </location>
</feature>
<dbReference type="Pfam" id="PF00892">
    <property type="entry name" value="EamA"/>
    <property type="match status" value="1"/>
</dbReference>
<sequence>MSRLWSAAPLLLTLASLFWAGNFVLGRAVGTGAAGDLGPVALAFWRWVAAFALVLALGGRLAWRERREIARAWPFLLFAGLMSVSAYNTLIYVGLQSTPVLNALLLQSAIPVLILVAGFASLLALLFFNRGVALIGAARAGGFLHLMPVFGSLLSAVFLAEMPRTYHLIGGAVVIAGVLLAQGVLRRPGLRRAAAQKV</sequence>
<feature type="domain" description="EamA" evidence="7">
    <location>
        <begin position="10"/>
        <end position="120"/>
    </location>
</feature>
<dbReference type="PANTHER" id="PTHR42920:SF11">
    <property type="entry name" value="INNER MEMBRANE PROTEIN YTFF"/>
    <property type="match status" value="1"/>
</dbReference>
<evidence type="ECO:0000256" key="5">
    <source>
        <dbReference type="ARBA" id="ARBA00023136"/>
    </source>
</evidence>
<dbReference type="InterPro" id="IPR051258">
    <property type="entry name" value="Diverse_Substrate_Transporter"/>
</dbReference>
<organism evidence="8 9">
    <name type="scientific">Rhodovulum kholense</name>
    <dbReference type="NCBI Taxonomy" id="453584"/>
    <lineage>
        <taxon>Bacteria</taxon>
        <taxon>Pseudomonadati</taxon>
        <taxon>Pseudomonadota</taxon>
        <taxon>Alphaproteobacteria</taxon>
        <taxon>Rhodobacterales</taxon>
        <taxon>Paracoccaceae</taxon>
        <taxon>Rhodovulum</taxon>
    </lineage>
</organism>